<dbReference type="EMBL" id="SJOA01000006">
    <property type="protein sequence ID" value="TCB59878.1"/>
    <property type="molecule type" value="Genomic_DNA"/>
</dbReference>
<protein>
    <submittedName>
        <fullName evidence="1">Uncharacterized protein</fullName>
    </submittedName>
</protein>
<organism evidence="1 2">
    <name type="scientific">Acinetobacter terrae</name>
    <dbReference type="NCBI Taxonomy" id="2731247"/>
    <lineage>
        <taxon>Bacteria</taxon>
        <taxon>Pseudomonadati</taxon>
        <taxon>Pseudomonadota</taxon>
        <taxon>Gammaproteobacteria</taxon>
        <taxon>Moraxellales</taxon>
        <taxon>Moraxellaceae</taxon>
        <taxon>Acinetobacter</taxon>
        <taxon>Acinetobacter Taxon 24</taxon>
    </lineage>
</organism>
<dbReference type="Proteomes" id="UP000291380">
    <property type="component" value="Unassembled WGS sequence"/>
</dbReference>
<evidence type="ECO:0000313" key="2">
    <source>
        <dbReference type="Proteomes" id="UP000291380"/>
    </source>
</evidence>
<dbReference type="OrthoDB" id="9871471at2"/>
<gene>
    <name evidence="1" type="ORF">E0H85_06430</name>
</gene>
<accession>A0A4R0ENF8</accession>
<proteinExistence type="predicted"/>
<evidence type="ECO:0000313" key="1">
    <source>
        <dbReference type="EMBL" id="TCB59878.1"/>
    </source>
</evidence>
<dbReference type="RefSeq" id="WP_131270946.1">
    <property type="nucleotide sequence ID" value="NZ_SJOA01000006.1"/>
</dbReference>
<sequence length="213" mass="24704">MNIDQLSKTSSCSDFLNKSLLRPTTEKNCSWYVLPGFTLSENAVSHERAIIVDIAAALFGMKYPFEQLILQFSKSNTDNQTEMDKFFFLVKQPEHTLDTTFHQDIQKICHYFQIKPNCFIEFTDNKTTLSISDLNVVKKVNDKTQKVTDLLMTEFWPLFKDQHQQILDIRSANETEAVSEPQTNFGRLAHQLKANQILEQLKSKNNSYETKRP</sequence>
<reference evidence="1 2" key="1">
    <citation type="submission" date="2019-02" db="EMBL/GenBank/DDBJ databases">
        <title>High diversity of culturable Acinetobacter species in natural soil and water ecosystems.</title>
        <authorList>
            <person name="Radolfova-Krizova L."/>
            <person name="Nemec A."/>
        </authorList>
    </citation>
    <scope>NUCLEOTIDE SEQUENCE [LARGE SCALE GENOMIC DNA]</scope>
    <source>
        <strain evidence="1 2">ANC 4281</strain>
    </source>
</reference>
<name>A0A4R0ENF8_9GAMM</name>
<comment type="caution">
    <text evidence="1">The sequence shown here is derived from an EMBL/GenBank/DDBJ whole genome shotgun (WGS) entry which is preliminary data.</text>
</comment>
<dbReference type="AlphaFoldDB" id="A0A4R0ENF8"/>